<evidence type="ECO:0000313" key="2">
    <source>
        <dbReference type="Proteomes" id="UP000431304"/>
    </source>
</evidence>
<comment type="caution">
    <text evidence="1">The sequence shown here is derived from an EMBL/GenBank/DDBJ whole genome shotgun (WGS) entry which is preliminary data.</text>
</comment>
<protein>
    <recommendedName>
        <fullName evidence="3">DUF551 domain-containing protein</fullName>
    </recommendedName>
</protein>
<evidence type="ECO:0008006" key="3">
    <source>
        <dbReference type="Google" id="ProtNLM"/>
    </source>
</evidence>
<reference evidence="1 2" key="1">
    <citation type="journal article" date="2019" name="Nat. Med.">
        <title>A library of human gut bacterial isolates paired with longitudinal multiomics data enables mechanistic microbiome research.</title>
        <authorList>
            <person name="Poyet M."/>
            <person name="Groussin M."/>
            <person name="Gibbons S.M."/>
            <person name="Avila-Pacheco J."/>
            <person name="Jiang X."/>
            <person name="Kearney S.M."/>
            <person name="Perrotta A.R."/>
            <person name="Berdy B."/>
            <person name="Zhao S."/>
            <person name="Lieberman T.D."/>
            <person name="Swanson P.K."/>
            <person name="Smith M."/>
            <person name="Roesemann S."/>
            <person name="Alexander J.E."/>
            <person name="Rich S.A."/>
            <person name="Livny J."/>
            <person name="Vlamakis H."/>
            <person name="Clish C."/>
            <person name="Bullock K."/>
            <person name="Deik A."/>
            <person name="Scott J."/>
            <person name="Pierce K.A."/>
            <person name="Xavier R.J."/>
            <person name="Alm E.J."/>
        </authorList>
    </citation>
    <scope>NUCLEOTIDE SEQUENCE [LARGE SCALE GENOMIC DNA]</scope>
    <source>
        <strain evidence="1 2">BIOML-A3</strain>
    </source>
</reference>
<accession>A0A844E3F0</accession>
<gene>
    <name evidence="1" type="ORF">GKE72_13900</name>
</gene>
<dbReference type="RefSeq" id="WP_129899902.1">
    <property type="nucleotide sequence ID" value="NZ_RCYH01000010.1"/>
</dbReference>
<dbReference type="AlphaFoldDB" id="A0A844E3F0"/>
<dbReference type="EMBL" id="WKRA01000029">
    <property type="protein sequence ID" value="MSD17129.1"/>
    <property type="molecule type" value="Genomic_DNA"/>
</dbReference>
<name>A0A844E3F0_EUBRA</name>
<dbReference type="Proteomes" id="UP000431304">
    <property type="component" value="Unassembled WGS sequence"/>
</dbReference>
<evidence type="ECO:0000313" key="1">
    <source>
        <dbReference type="EMBL" id="MSD17129.1"/>
    </source>
</evidence>
<organism evidence="1 2">
    <name type="scientific">Eubacterium ramulus</name>
    <dbReference type="NCBI Taxonomy" id="39490"/>
    <lineage>
        <taxon>Bacteria</taxon>
        <taxon>Bacillati</taxon>
        <taxon>Bacillota</taxon>
        <taxon>Clostridia</taxon>
        <taxon>Eubacteriales</taxon>
        <taxon>Eubacteriaceae</taxon>
        <taxon>Eubacterium</taxon>
    </lineage>
</organism>
<proteinExistence type="predicted"/>
<sequence>MMTLKEAIKHAKEMSGNQYVCEECKNEQKQLAEWLEELDLLKTKGKWIPCNKQMPDERKSMFAKWKGTDKWEEGMFEKISNNVYITVECRLGDRVMAIAHTVDGKWRSELLNIYPDAKVIAWFPAPELYKGECET</sequence>